<dbReference type="AlphaFoldDB" id="X0Q827"/>
<dbReference type="SUPFAM" id="SSF53720">
    <property type="entry name" value="ALDH-like"/>
    <property type="match status" value="1"/>
</dbReference>
<dbReference type="GO" id="GO:0008218">
    <property type="term" value="P:bioluminescence"/>
    <property type="evidence" value="ECO:0007669"/>
    <property type="project" value="InterPro"/>
</dbReference>
<keyword evidence="3" id="KW-1185">Reference proteome</keyword>
<evidence type="ECO:0000313" key="2">
    <source>
        <dbReference type="EMBL" id="GAF47622.1"/>
    </source>
</evidence>
<protein>
    <recommendedName>
        <fullName evidence="4">Long-chain-fatty-acyl-CoA reductase</fullName>
    </recommendedName>
</protein>
<dbReference type="Proteomes" id="UP000019491">
    <property type="component" value="Unassembled WGS sequence"/>
</dbReference>
<dbReference type="InterPro" id="IPR016161">
    <property type="entry name" value="Ald_DH/histidinol_DH"/>
</dbReference>
<dbReference type="RefSeq" id="WP_052033438.1">
    <property type="nucleotide sequence ID" value="NZ_BAWF01000043.1"/>
</dbReference>
<evidence type="ECO:0000256" key="1">
    <source>
        <dbReference type="ARBA" id="ARBA00022857"/>
    </source>
</evidence>
<evidence type="ECO:0000313" key="3">
    <source>
        <dbReference type="Proteomes" id="UP000019491"/>
    </source>
</evidence>
<dbReference type="GO" id="GO:0003995">
    <property type="term" value="F:acyl-CoA dehydrogenase activity"/>
    <property type="evidence" value="ECO:0007669"/>
    <property type="project" value="InterPro"/>
</dbReference>
<organism evidence="2 3">
    <name type="scientific">Rhodococcus wratislaviensis NBRC 100605</name>
    <dbReference type="NCBI Taxonomy" id="1219028"/>
    <lineage>
        <taxon>Bacteria</taxon>
        <taxon>Bacillati</taxon>
        <taxon>Actinomycetota</taxon>
        <taxon>Actinomycetes</taxon>
        <taxon>Mycobacteriales</taxon>
        <taxon>Nocardiaceae</taxon>
        <taxon>Rhodococcus</taxon>
    </lineage>
</organism>
<dbReference type="InterPro" id="IPR008670">
    <property type="entry name" value="CoA_reduct_LuxC"/>
</dbReference>
<gene>
    <name evidence="2" type="ORF">RW1_043_00570</name>
</gene>
<comment type="caution">
    <text evidence="2">The sequence shown here is derived from an EMBL/GenBank/DDBJ whole genome shotgun (WGS) entry which is preliminary data.</text>
</comment>
<name>X0Q827_RHOWR</name>
<keyword evidence="1" id="KW-0521">NADP</keyword>
<dbReference type="EMBL" id="BAWF01000043">
    <property type="protein sequence ID" value="GAF47622.1"/>
    <property type="molecule type" value="Genomic_DNA"/>
</dbReference>
<sequence length="498" mass="54458">MTAISTQPDDIEKTTSDTPIASMVIRGRVIESNLIRIEGRGGDLTFLTPDVRQVLGSLPLKDPAALKDLYRLTLDDILDYLVSLGEHLRVENNAHLQQARALSYMTAPTTPPLIDHTYERLPAFFERDRLFELAEQAIGVEYLEGWVPRGLLSGATANIRCFGARAVHIVAGNNPIISVMTIVRNALLRSDAIIKAPSNDPFTALAVARTMVDMDATHPVTKHLSVAYWKGGDGEIEAELYKPANVEKVVAWGGLASVKHITQYVQPGLELISLDPKRSVSIIGVQAFADDETMREVAVRLATDIGAVNQQGCVNARVVYVMSGTDAAGVGRANLFGQLVYDAMLQLPTRTSTKPKRYDRSLRESVDSVRMQDDWYHVVGGRDDEGAIIVSQLPEPVPFALELTDRTANIVPVDTIDEIVGAVNAWTQTVGVYPEELKTSLRDVLPLYGAQRLVSLGYAAASAGSNAGRQDAIEPMRRMGKWIVDEAADPELVPPLWQ</sequence>
<accession>X0Q827</accession>
<reference evidence="2 3" key="1">
    <citation type="submission" date="2014-02" db="EMBL/GenBank/DDBJ databases">
        <title>Whole genome shotgun sequence of Rhodococcus wratislaviensis NBRC 100605.</title>
        <authorList>
            <person name="Hosoyama A."/>
            <person name="Tsuchikane K."/>
            <person name="Yoshida I."/>
            <person name="Ohji S."/>
            <person name="Ichikawa N."/>
            <person name="Yamazoe A."/>
            <person name="Fujita N."/>
        </authorList>
    </citation>
    <scope>NUCLEOTIDE SEQUENCE [LARGE SCALE GENOMIC DNA]</scope>
    <source>
        <strain evidence="2 3">NBRC 100605</strain>
    </source>
</reference>
<evidence type="ECO:0008006" key="4">
    <source>
        <dbReference type="Google" id="ProtNLM"/>
    </source>
</evidence>
<dbReference type="OrthoDB" id="580775at2"/>
<dbReference type="Pfam" id="PF05893">
    <property type="entry name" value="LuxC"/>
    <property type="match status" value="1"/>
</dbReference>
<proteinExistence type="predicted"/>